<organism evidence="4 5">
    <name type="scientific">SAR86 cluster bacterium</name>
    <dbReference type="NCBI Taxonomy" id="2030880"/>
    <lineage>
        <taxon>Bacteria</taxon>
        <taxon>Pseudomonadati</taxon>
        <taxon>Pseudomonadota</taxon>
        <taxon>Gammaproteobacteria</taxon>
        <taxon>SAR86 cluster</taxon>
    </lineage>
</organism>
<reference evidence="5" key="1">
    <citation type="submission" date="2017-08" db="EMBL/GenBank/DDBJ databases">
        <title>A dynamic microbial community with high functional redundancy inhabits the cold, oxic subseafloor aquifer.</title>
        <authorList>
            <person name="Tully B.J."/>
            <person name="Wheat C.G."/>
            <person name="Glazer B.T."/>
            <person name="Huber J.A."/>
        </authorList>
    </citation>
    <scope>NUCLEOTIDE SEQUENCE [LARGE SCALE GENOMIC DNA]</scope>
</reference>
<dbReference type="GO" id="GO:0008714">
    <property type="term" value="F:AMP nucleosidase activity"/>
    <property type="evidence" value="ECO:0007669"/>
    <property type="project" value="UniProtKB-EC"/>
</dbReference>
<comment type="similarity">
    <text evidence="2">Belongs to the LOG family.</text>
</comment>
<dbReference type="EC" id="3.2.2.n1" evidence="2"/>
<dbReference type="AlphaFoldDB" id="A0A2A5CDC8"/>
<dbReference type="SUPFAM" id="SSF102405">
    <property type="entry name" value="MCP/YpsA-like"/>
    <property type="match status" value="1"/>
</dbReference>
<sequence length="269" mass="30843">MEIDREKRRQPGHLFQDAAEDRFHARHEEKPPHSEVQINSASYRLAFDDIDYLLADEQRPMRLLLELDKPETKLKARGIEHTVVIFGSARTQESKPYYQQAKELAALISKKSGCDECPDLHVVTGGGPGIMEAANRGASEAGYESIGLNIVLPHEQYPNAYITPELCFRFHYFAIRKMHFLLRARAIVAFPGGFGTLDELFETLTLVQTGKIEPLPILLFGREYWQRLINFDVLVEEGMVRPEDLEYFSFVDDVNEAWDIIRRSMVDEG</sequence>
<evidence type="ECO:0000256" key="1">
    <source>
        <dbReference type="ARBA" id="ARBA00000274"/>
    </source>
</evidence>
<dbReference type="Proteomes" id="UP000228987">
    <property type="component" value="Unassembled WGS sequence"/>
</dbReference>
<name>A0A2A5CDC8_9GAMM</name>
<dbReference type="InterPro" id="IPR031100">
    <property type="entry name" value="LOG_fam"/>
</dbReference>
<comment type="caution">
    <text evidence="4">The sequence shown here is derived from an EMBL/GenBank/DDBJ whole genome shotgun (WGS) entry which is preliminary data.</text>
</comment>
<dbReference type="Gene3D" id="3.40.50.450">
    <property type="match status" value="1"/>
</dbReference>
<evidence type="ECO:0000256" key="3">
    <source>
        <dbReference type="SAM" id="MobiDB-lite"/>
    </source>
</evidence>
<evidence type="ECO:0000313" key="4">
    <source>
        <dbReference type="EMBL" id="PCJ41849.1"/>
    </source>
</evidence>
<comment type="catalytic activity">
    <reaction evidence="1">
        <text>AMP + H2O = D-ribose 5-phosphate + adenine</text>
        <dbReference type="Rhea" id="RHEA:20129"/>
        <dbReference type="ChEBI" id="CHEBI:15377"/>
        <dbReference type="ChEBI" id="CHEBI:16708"/>
        <dbReference type="ChEBI" id="CHEBI:78346"/>
        <dbReference type="ChEBI" id="CHEBI:456215"/>
        <dbReference type="EC" id="3.2.2.4"/>
    </reaction>
</comment>
<dbReference type="NCBIfam" id="TIGR00730">
    <property type="entry name" value="Rossman fold protein, TIGR00730 family"/>
    <property type="match status" value="1"/>
</dbReference>
<dbReference type="PANTHER" id="PTHR43393:SF3">
    <property type="entry name" value="LYSINE DECARBOXYLASE-LIKE PROTEIN"/>
    <property type="match status" value="1"/>
</dbReference>
<dbReference type="InterPro" id="IPR052341">
    <property type="entry name" value="LOG_family_nucleotidases"/>
</dbReference>
<evidence type="ECO:0000313" key="5">
    <source>
        <dbReference type="Proteomes" id="UP000228987"/>
    </source>
</evidence>
<dbReference type="GO" id="GO:0009691">
    <property type="term" value="P:cytokinin biosynthetic process"/>
    <property type="evidence" value="ECO:0007669"/>
    <property type="project" value="UniProtKB-UniRule"/>
</dbReference>
<accession>A0A2A5CDC8</accession>
<dbReference type="EMBL" id="NVWI01000004">
    <property type="protein sequence ID" value="PCJ41849.1"/>
    <property type="molecule type" value="Genomic_DNA"/>
</dbReference>
<proteinExistence type="inferred from homology"/>
<dbReference type="PANTHER" id="PTHR43393">
    <property type="entry name" value="CYTOKININ RIBOSIDE 5'-MONOPHOSPHATE PHOSPHORIBOHYDROLASE"/>
    <property type="match status" value="1"/>
</dbReference>
<gene>
    <name evidence="4" type="ORF">COA71_06810</name>
</gene>
<feature type="region of interest" description="Disordered" evidence="3">
    <location>
        <begin position="1"/>
        <end position="20"/>
    </location>
</feature>
<evidence type="ECO:0000256" key="2">
    <source>
        <dbReference type="RuleBase" id="RU363015"/>
    </source>
</evidence>
<dbReference type="Pfam" id="PF03641">
    <property type="entry name" value="Lysine_decarbox"/>
    <property type="match status" value="1"/>
</dbReference>
<protein>
    <recommendedName>
        <fullName evidence="2">Cytokinin riboside 5'-monophosphate phosphoribohydrolase</fullName>
        <ecNumber evidence="2">3.2.2.n1</ecNumber>
    </recommendedName>
</protein>
<dbReference type="GO" id="GO:0005829">
    <property type="term" value="C:cytosol"/>
    <property type="evidence" value="ECO:0007669"/>
    <property type="project" value="TreeGrafter"/>
</dbReference>
<keyword evidence="2" id="KW-0378">Hydrolase</keyword>
<dbReference type="InterPro" id="IPR005269">
    <property type="entry name" value="LOG"/>
</dbReference>
<keyword evidence="2" id="KW-0203">Cytokinin biosynthesis</keyword>